<feature type="transmembrane region" description="Helical" evidence="1">
    <location>
        <begin position="153"/>
        <end position="171"/>
    </location>
</feature>
<gene>
    <name evidence="2" type="ORF">IRJ16_00280</name>
</gene>
<accession>A0A929KUU1</accession>
<keyword evidence="1" id="KW-0812">Transmembrane</keyword>
<evidence type="ECO:0000313" key="3">
    <source>
        <dbReference type="Proteomes" id="UP000622475"/>
    </source>
</evidence>
<dbReference type="RefSeq" id="WP_194109514.1">
    <property type="nucleotide sequence ID" value="NZ_JADFFL010000001.1"/>
</dbReference>
<feature type="transmembrane region" description="Helical" evidence="1">
    <location>
        <begin position="80"/>
        <end position="97"/>
    </location>
</feature>
<reference evidence="2" key="1">
    <citation type="submission" date="2020-10" db="EMBL/GenBank/DDBJ databases">
        <title>Mucilaginibacter mali sp. nov., isolated from rhizosphere soil of apple orchard.</title>
        <authorList>
            <person name="Lee J.-S."/>
            <person name="Kim H.S."/>
            <person name="Kim J.-S."/>
        </authorList>
    </citation>
    <scope>NUCLEOTIDE SEQUENCE</scope>
    <source>
        <strain evidence="2">KCTC 22746</strain>
    </source>
</reference>
<comment type="caution">
    <text evidence="2">The sequence shown here is derived from an EMBL/GenBank/DDBJ whole genome shotgun (WGS) entry which is preliminary data.</text>
</comment>
<dbReference type="EMBL" id="JADFFL010000001">
    <property type="protein sequence ID" value="MBE9660308.1"/>
    <property type="molecule type" value="Genomic_DNA"/>
</dbReference>
<evidence type="ECO:0000256" key="1">
    <source>
        <dbReference type="SAM" id="Phobius"/>
    </source>
</evidence>
<keyword evidence="3" id="KW-1185">Reference proteome</keyword>
<organism evidence="2 3">
    <name type="scientific">Mucilaginibacter myungsuensis</name>
    <dbReference type="NCBI Taxonomy" id="649104"/>
    <lineage>
        <taxon>Bacteria</taxon>
        <taxon>Pseudomonadati</taxon>
        <taxon>Bacteroidota</taxon>
        <taxon>Sphingobacteriia</taxon>
        <taxon>Sphingobacteriales</taxon>
        <taxon>Sphingobacteriaceae</taxon>
        <taxon>Mucilaginibacter</taxon>
    </lineage>
</organism>
<feature type="transmembrane region" description="Helical" evidence="1">
    <location>
        <begin position="244"/>
        <end position="277"/>
    </location>
</feature>
<keyword evidence="1" id="KW-1133">Transmembrane helix</keyword>
<feature type="transmembrane region" description="Helical" evidence="1">
    <location>
        <begin position="211"/>
        <end position="232"/>
    </location>
</feature>
<sequence length="278" mass="32361">MQHLSKCLNCATPFDDEDNFCHHCGQSAKIHTRITMHHVTHEVVHALTHADKGFLYMIKELATQPGITIKEFLAGKHKKFFNPFSFFFIVLGIYVLSNSFFRPFDYAIDRQAAERGEQAQLPPEYKTKKQKERYIKIQRRLQKAMNFMNTKTNIVLCLSTPIIAFIMFLMYRRTLYYAEHLVTVTFINSFLNLLSIFIFTPLTYLLGDSSYHWVITTLLLASHVIYTSIAYFRVLDLPSTAVSYIKCVLSVIVAIFGWTFFWFLCILGYVIIGVFVFH</sequence>
<dbReference type="InterPro" id="IPR022134">
    <property type="entry name" value="DUF3667"/>
</dbReference>
<proteinExistence type="predicted"/>
<protein>
    <submittedName>
        <fullName evidence="2">DUF3667 domain-containing protein</fullName>
    </submittedName>
</protein>
<dbReference type="Proteomes" id="UP000622475">
    <property type="component" value="Unassembled WGS sequence"/>
</dbReference>
<keyword evidence="1" id="KW-0472">Membrane</keyword>
<dbReference type="AlphaFoldDB" id="A0A929KUU1"/>
<feature type="transmembrane region" description="Helical" evidence="1">
    <location>
        <begin position="183"/>
        <end position="205"/>
    </location>
</feature>
<name>A0A929KUU1_9SPHI</name>
<evidence type="ECO:0000313" key="2">
    <source>
        <dbReference type="EMBL" id="MBE9660308.1"/>
    </source>
</evidence>
<dbReference type="Pfam" id="PF12412">
    <property type="entry name" value="DUF3667"/>
    <property type="match status" value="1"/>
</dbReference>